<keyword evidence="3" id="KW-1185">Reference proteome</keyword>
<dbReference type="Pfam" id="PF06568">
    <property type="entry name" value="YjiS-like"/>
    <property type="match status" value="1"/>
</dbReference>
<dbReference type="RefSeq" id="WP_037921464.1">
    <property type="nucleotide sequence ID" value="NZ_CP054599.1"/>
</dbReference>
<dbReference type="Proteomes" id="UP000027746">
    <property type="component" value="Unassembled WGS sequence"/>
</dbReference>
<accession>A0A073J649</accession>
<gene>
    <name evidence="2" type="ORF">SUH3_03560</name>
</gene>
<reference evidence="2 3" key="1">
    <citation type="submission" date="2014-01" db="EMBL/GenBank/DDBJ databases">
        <title>Sulfitobacter sp. H3 (MCCC 1A00686) Genome Sequencing.</title>
        <authorList>
            <person name="Lai Q."/>
            <person name="Hong Z."/>
        </authorList>
    </citation>
    <scope>NUCLEOTIDE SEQUENCE [LARGE SCALE GENOMIC DNA]</scope>
    <source>
        <strain evidence="2 3">H3</strain>
    </source>
</reference>
<sequence>MAYLNQTTTYTSLTERLLATTARILDAAAARQAKRAVYRKTFNELAGLGDRDLADLGLHRSQIRRIAAEAAYGDK</sequence>
<evidence type="ECO:0000313" key="3">
    <source>
        <dbReference type="Proteomes" id="UP000027746"/>
    </source>
</evidence>
<dbReference type="EMBL" id="JAMD01000001">
    <property type="protein sequence ID" value="KEJ98083.1"/>
    <property type="molecule type" value="Genomic_DNA"/>
</dbReference>
<feature type="domain" description="YjiS-like" evidence="1">
    <location>
        <begin position="33"/>
        <end position="64"/>
    </location>
</feature>
<evidence type="ECO:0000313" key="2">
    <source>
        <dbReference type="EMBL" id="KEJ98083.1"/>
    </source>
</evidence>
<dbReference type="AlphaFoldDB" id="A0A073J649"/>
<comment type="caution">
    <text evidence="2">The sequence shown here is derived from an EMBL/GenBank/DDBJ whole genome shotgun (WGS) entry which is preliminary data.</text>
</comment>
<name>A0A073J649_9RHOB</name>
<evidence type="ECO:0000259" key="1">
    <source>
        <dbReference type="Pfam" id="PF06568"/>
    </source>
</evidence>
<protein>
    <recommendedName>
        <fullName evidence="1">YjiS-like domain-containing protein</fullName>
    </recommendedName>
</protein>
<dbReference type="InterPro" id="IPR009506">
    <property type="entry name" value="YjiS-like"/>
</dbReference>
<proteinExistence type="predicted"/>
<dbReference type="GeneID" id="68870633"/>
<organism evidence="2 3">
    <name type="scientific">Pseudosulfitobacter pseudonitzschiae</name>
    <dbReference type="NCBI Taxonomy" id="1402135"/>
    <lineage>
        <taxon>Bacteria</taxon>
        <taxon>Pseudomonadati</taxon>
        <taxon>Pseudomonadota</taxon>
        <taxon>Alphaproteobacteria</taxon>
        <taxon>Rhodobacterales</taxon>
        <taxon>Roseobacteraceae</taxon>
        <taxon>Pseudosulfitobacter</taxon>
    </lineage>
</organism>